<dbReference type="InterPro" id="IPR014001">
    <property type="entry name" value="Helicase_ATP-bd"/>
</dbReference>
<dbReference type="InterPro" id="IPR001650">
    <property type="entry name" value="Helicase_C-like"/>
</dbReference>
<evidence type="ECO:0000259" key="11">
    <source>
        <dbReference type="PROSITE" id="PS50089"/>
    </source>
</evidence>
<dbReference type="STRING" id="214684.Q5KMN8"/>
<dbReference type="HOGENOM" id="CLU_000315_2_8_1"/>
<dbReference type="PROSITE" id="PS50089">
    <property type="entry name" value="ZF_RING_2"/>
    <property type="match status" value="1"/>
</dbReference>
<name>Q5KMN8_CRYD1</name>
<keyword evidence="15" id="KW-1185">Reference proteome</keyword>
<dbReference type="GO" id="GO:0005524">
    <property type="term" value="F:ATP binding"/>
    <property type="evidence" value="ECO:0007669"/>
    <property type="project" value="UniProtKB-KW"/>
</dbReference>
<feature type="domain" description="Helicase ATP-binding" evidence="12">
    <location>
        <begin position="663"/>
        <end position="854"/>
    </location>
</feature>
<reference evidence="14 15" key="1">
    <citation type="journal article" date="2005" name="Science">
        <title>The genome of the basidiomycetous yeast and human pathogen Cryptococcus neoformans.</title>
        <authorList>
            <person name="Loftus B.J."/>
            <person name="Fung E."/>
            <person name="Roncaglia P."/>
            <person name="Rowley D."/>
            <person name="Amedeo P."/>
            <person name="Bruno D."/>
            <person name="Vamathevan J."/>
            <person name="Miranda M."/>
            <person name="Anderson I.J."/>
            <person name="Fraser J.A."/>
            <person name="Allen J.E."/>
            <person name="Bosdet I.E."/>
            <person name="Brent M.R."/>
            <person name="Chiu R."/>
            <person name="Doering T.L."/>
            <person name="Donlin M.J."/>
            <person name="D'Souza C.A."/>
            <person name="Fox D.S."/>
            <person name="Grinberg V."/>
            <person name="Fu J."/>
            <person name="Fukushima M."/>
            <person name="Haas B.J."/>
            <person name="Huang J.C."/>
            <person name="Janbon G."/>
            <person name="Jones S.J."/>
            <person name="Koo H.L."/>
            <person name="Krzywinski M.I."/>
            <person name="Kwon-Chung J.K."/>
            <person name="Lengeler K.B."/>
            <person name="Maiti R."/>
            <person name="Marra M.A."/>
            <person name="Marra R.E."/>
            <person name="Mathewson C.A."/>
            <person name="Mitchell T.G."/>
            <person name="Pertea M."/>
            <person name="Riggs F.R."/>
            <person name="Salzberg S.L."/>
            <person name="Schein J.E."/>
            <person name="Shvartsbeyn A."/>
            <person name="Shin H."/>
            <person name="Shumway M."/>
            <person name="Specht C.A."/>
            <person name="Suh B.B."/>
            <person name="Tenney A."/>
            <person name="Utterback T.R."/>
            <person name="Wickes B.L."/>
            <person name="Wortman J.R."/>
            <person name="Wye N.H."/>
            <person name="Kronstad J.W."/>
            <person name="Lodge J.K."/>
            <person name="Heitman J."/>
            <person name="Davis R.W."/>
            <person name="Fraser C.M."/>
            <person name="Hyman R.W."/>
        </authorList>
    </citation>
    <scope>NUCLEOTIDE SEQUENCE [LARGE SCALE GENOMIC DNA]</scope>
    <source>
        <strain evidence="15">JEC21 / ATCC MYA-565</strain>
    </source>
</reference>
<evidence type="ECO:0000256" key="3">
    <source>
        <dbReference type="ARBA" id="ARBA00022741"/>
    </source>
</evidence>
<evidence type="ECO:0000256" key="9">
    <source>
        <dbReference type="PROSITE-ProRule" id="PRU00175"/>
    </source>
</evidence>
<dbReference type="RefSeq" id="XP_024512249.1">
    <property type="nucleotide sequence ID" value="XM_024656456.1"/>
</dbReference>
<dbReference type="Gene3D" id="3.30.40.10">
    <property type="entry name" value="Zinc/RING finger domain, C3HC4 (zinc finger)"/>
    <property type="match status" value="1"/>
</dbReference>
<dbReference type="Gene3D" id="3.40.50.300">
    <property type="entry name" value="P-loop containing nucleotide triphosphate hydrolases"/>
    <property type="match status" value="1"/>
</dbReference>
<sequence>MKLTAAALNKLARKTLELEGDPTTPVPPFYIDLLEKHLRKCPNDTNFIAELAEPQNPTSTKGGNGFGLIVCLEDQCWKEIILSADPFRGDGGRQEGFGSFWNYQEHCKENEHIKGRNERCKKMGIPIQSSSSSLPLSSSHASSSRTSSTLNPLSTPASSSRTNQSYTMPSASSSSSMSKKTSRPSILDALAPSPATISVHSSSPISSPQVVTTPSGMTSAALNRNIAPHVKATPTPASKRMSSSDTHRHASSTSGSRALTARHSSSSDIVPINRVGDSKNGGHIANGGSSTIPTTESFASDRTPLAPLRQNAKGTIPKREPVRQRTVSGTADNYDDDDISLPSIKEQDKAFYKKFSAKREPIAVAATSSSVLNVGVSASASAAAKSSVTTGVPLREFYSLLLNELKQGRNGLGIDFIPTEDKEQRYAAELQHLLKALAAFQNEKHKFRIILQRMKFLKDALCNPNTVRAYIGPPIDITLIFPSLRLIIEKGRLIMMTRITTNTTGQLFKLPCGCGDASHACDFGAFAKDSSILHCREPNAASSGSQLAHVGPVMASIPERTKIIDSLAGILGVGRSYTSYSDDDMSDDDGLHDPRLIMQSYTHNVAESLTAFFSDNLKDFHADTDVDKGLQKLGLNSLSDFLPGLKIKLMPHQVLGVSFMVEKERDHRYRGGLNGDSMGLGKTVQSIATMAANPSQDAKCKTTLIIAPLALLSQWKNEIESKTTEGLMKVLIYHGPKRATTAAALKQYDVVLTTYGTLTSESASDKPSKHKVNSVDVTEEEGSGSTPAKMVGPLMKVKWYRVILDEAHQIRNRNTRATKACWALRAHLRWCLSGTLVVNSLDDIYPHLRFLQISPSAQWDHFREHISKPQKRFPKLATNRVQAILRVCCIRRHKESELNGKKLLELPPKTTRVIDLQFTDEERQIYTAIENKYRVTFNSFLRKGTVMKHYSIMLVMLTRLRQLTCHPWLLRRNPNDIGDARDVVVTDDDLFGGLEAPKMDDISEQARASTLIGQEYVERVKILLAERTKRLEEAPPDGIDEAGDCECSICYEQYSDERITPCCHSFCAECLENIFNSAQGNADLSDDDVQAGRRKCPLCRSVIDKAKIFRASAFMPVENDDQDDEDDNWGSQAEEVDDEDVDIGAKLEELNDDDMSEKKKGKRKAVDSVVSKRKKRKGKGKSDEAAEDQLQAVNDEVSIEDVLPSTKMKKLGELIDAIIEQDPSQKIIVFSQFVEYIDLCSIFLRRRNIPHAKYVGSMKQDEREDTIKDFNRPMEEDKSPRCLLMSLKCGGVGLNLCIANHVICLDLAWNAATENQAVDRAHRIGQTREVVVHRLVVENTIDQRLMELQQQKQALSDGAMGEGAAAKLGRLNIQDLIKLFGVRNQDDE</sequence>
<dbReference type="VEuPathDB" id="FungiDB:CNB01040"/>
<dbReference type="Pfam" id="PF00097">
    <property type="entry name" value="zf-C3HC4"/>
    <property type="match status" value="1"/>
</dbReference>
<feature type="domain" description="RING-type" evidence="11">
    <location>
        <begin position="1047"/>
        <end position="1100"/>
    </location>
</feature>
<dbReference type="KEGG" id="cne:CNB01040"/>
<dbReference type="GO" id="GO:0005634">
    <property type="term" value="C:nucleus"/>
    <property type="evidence" value="ECO:0000318"/>
    <property type="project" value="GO_Central"/>
</dbReference>
<dbReference type="InterPro" id="IPR017907">
    <property type="entry name" value="Znf_RING_CS"/>
</dbReference>
<dbReference type="SMART" id="SM00490">
    <property type="entry name" value="HELICc"/>
    <property type="match status" value="1"/>
</dbReference>
<dbReference type="eggNOG" id="KOG1001">
    <property type="taxonomic scope" value="Eukaryota"/>
</dbReference>
<dbReference type="SMART" id="SM00487">
    <property type="entry name" value="DEXDc"/>
    <property type="match status" value="1"/>
</dbReference>
<dbReference type="PROSITE" id="PS00518">
    <property type="entry name" value="ZF_RING_1"/>
    <property type="match status" value="1"/>
</dbReference>
<dbReference type="InterPro" id="IPR013083">
    <property type="entry name" value="Znf_RING/FYVE/PHD"/>
</dbReference>
<keyword evidence="5" id="KW-0378">Hydrolase</keyword>
<comment type="similarity">
    <text evidence="1">Belongs to the SNF2/RAD54 helicase family.</text>
</comment>
<dbReference type="InterPro" id="IPR000330">
    <property type="entry name" value="SNF2_N"/>
</dbReference>
<dbReference type="Pfam" id="PF00271">
    <property type="entry name" value="Helicase_C"/>
    <property type="match status" value="1"/>
</dbReference>
<gene>
    <name evidence="14" type="ordered locus">CNB01040</name>
</gene>
<evidence type="ECO:0000256" key="6">
    <source>
        <dbReference type="ARBA" id="ARBA00022806"/>
    </source>
</evidence>
<dbReference type="PROSITE" id="PS51194">
    <property type="entry name" value="HELICASE_CTER"/>
    <property type="match status" value="1"/>
</dbReference>
<evidence type="ECO:0000313" key="14">
    <source>
        <dbReference type="EMBL" id="AAW41803.2"/>
    </source>
</evidence>
<dbReference type="InterPro" id="IPR050628">
    <property type="entry name" value="SNF2_RAD54_helicase_TF"/>
</dbReference>
<dbReference type="CDD" id="cd18008">
    <property type="entry name" value="DEXDc_SHPRH-like"/>
    <property type="match status" value="1"/>
</dbReference>
<dbReference type="SUPFAM" id="SSF57850">
    <property type="entry name" value="RING/U-box"/>
    <property type="match status" value="1"/>
</dbReference>
<feature type="compositionally biased region" description="Polar residues" evidence="10">
    <location>
        <begin position="287"/>
        <end position="299"/>
    </location>
</feature>
<evidence type="ECO:0000256" key="10">
    <source>
        <dbReference type="SAM" id="MobiDB-lite"/>
    </source>
</evidence>
<dbReference type="PANTHER" id="PTHR45626">
    <property type="entry name" value="TRANSCRIPTION TERMINATION FACTOR 2-RELATED"/>
    <property type="match status" value="1"/>
</dbReference>
<accession>Q5KMN8</accession>
<dbReference type="PROSITE" id="PS51192">
    <property type="entry name" value="HELICASE_ATP_BIND_1"/>
    <property type="match status" value="1"/>
</dbReference>
<dbReference type="InterPro" id="IPR018957">
    <property type="entry name" value="Znf_C3HC4_RING-type"/>
</dbReference>
<feature type="region of interest" description="Disordered" evidence="10">
    <location>
        <begin position="321"/>
        <end position="340"/>
    </location>
</feature>
<evidence type="ECO:0000256" key="4">
    <source>
        <dbReference type="ARBA" id="ARBA00022771"/>
    </source>
</evidence>
<feature type="region of interest" description="Disordered" evidence="10">
    <location>
        <begin position="224"/>
        <end position="299"/>
    </location>
</feature>
<dbReference type="EMBL" id="AE017342">
    <property type="protein sequence ID" value="AAW41803.2"/>
    <property type="molecule type" value="Genomic_DNA"/>
</dbReference>
<evidence type="ECO:0000256" key="2">
    <source>
        <dbReference type="ARBA" id="ARBA00022723"/>
    </source>
</evidence>
<dbReference type="GO" id="GO:0005737">
    <property type="term" value="C:cytoplasm"/>
    <property type="evidence" value="ECO:0000318"/>
    <property type="project" value="GO_Central"/>
</dbReference>
<evidence type="ECO:0000259" key="12">
    <source>
        <dbReference type="PROSITE" id="PS51192"/>
    </source>
</evidence>
<feature type="compositionally biased region" description="Acidic residues" evidence="10">
    <location>
        <begin position="1118"/>
        <end position="1142"/>
    </location>
</feature>
<keyword evidence="3" id="KW-0547">Nucleotide-binding</keyword>
<keyword evidence="2" id="KW-0479">Metal-binding</keyword>
<dbReference type="InterPro" id="IPR049730">
    <property type="entry name" value="SNF2/RAD54-like_C"/>
</dbReference>
<evidence type="ECO:0000313" key="15">
    <source>
        <dbReference type="Proteomes" id="UP000002149"/>
    </source>
</evidence>
<feature type="region of interest" description="Disordered" evidence="10">
    <location>
        <begin position="760"/>
        <end position="787"/>
    </location>
</feature>
<dbReference type="GO" id="GO:0004386">
    <property type="term" value="F:helicase activity"/>
    <property type="evidence" value="ECO:0007669"/>
    <property type="project" value="UniProtKB-KW"/>
</dbReference>
<dbReference type="CDD" id="cd18793">
    <property type="entry name" value="SF2_C_SNF"/>
    <property type="match status" value="1"/>
</dbReference>
<proteinExistence type="inferred from homology"/>
<evidence type="ECO:0000256" key="1">
    <source>
        <dbReference type="ARBA" id="ARBA00007025"/>
    </source>
</evidence>
<dbReference type="InParanoid" id="Q5KMN8"/>
<dbReference type="InterPro" id="IPR038718">
    <property type="entry name" value="SNF2-like_sf"/>
</dbReference>
<dbReference type="SUPFAM" id="SSF52540">
    <property type="entry name" value="P-loop containing nucleoside triphosphate hydrolases"/>
    <property type="match status" value="2"/>
</dbReference>
<feature type="compositionally biased region" description="Low complexity" evidence="10">
    <location>
        <begin position="129"/>
        <end position="184"/>
    </location>
</feature>
<dbReference type="GO" id="GO:0008270">
    <property type="term" value="F:zinc ion binding"/>
    <property type="evidence" value="ECO:0007669"/>
    <property type="project" value="UniProtKB-KW"/>
</dbReference>
<keyword evidence="7" id="KW-0862">Zinc</keyword>
<dbReference type="GeneID" id="3255837"/>
<protein>
    <recommendedName>
        <fullName evidence="16">DNA repair protein RAD5</fullName>
    </recommendedName>
</protein>
<feature type="region of interest" description="Disordered" evidence="10">
    <location>
        <begin position="1115"/>
        <end position="1189"/>
    </location>
</feature>
<dbReference type="GO" id="GO:0000724">
    <property type="term" value="P:double-strand break repair via homologous recombination"/>
    <property type="evidence" value="ECO:0000318"/>
    <property type="project" value="GO_Central"/>
</dbReference>
<dbReference type="FunFam" id="3.30.40.10:FF:001274">
    <property type="entry name" value="Unplaced genomic scaffold supercont1.17, whole genome shotgun sequence"/>
    <property type="match status" value="1"/>
</dbReference>
<dbReference type="FunFam" id="3.40.50.300:FF:002704">
    <property type="entry name" value="Unplaced genomic scaffold supercont1.17, whole genome shotgun sequence"/>
    <property type="match status" value="1"/>
</dbReference>
<evidence type="ECO:0008006" key="16">
    <source>
        <dbReference type="Google" id="ProtNLM"/>
    </source>
</evidence>
<evidence type="ECO:0000256" key="5">
    <source>
        <dbReference type="ARBA" id="ARBA00022801"/>
    </source>
</evidence>
<keyword evidence="4 9" id="KW-0863">Zinc-finger</keyword>
<evidence type="ECO:0000256" key="8">
    <source>
        <dbReference type="ARBA" id="ARBA00022840"/>
    </source>
</evidence>
<dbReference type="GO" id="GO:0016787">
    <property type="term" value="F:hydrolase activity"/>
    <property type="evidence" value="ECO:0007669"/>
    <property type="project" value="UniProtKB-KW"/>
</dbReference>
<dbReference type="GO" id="GO:0008094">
    <property type="term" value="F:ATP-dependent activity, acting on DNA"/>
    <property type="evidence" value="ECO:0000318"/>
    <property type="project" value="GO_Central"/>
</dbReference>
<dbReference type="Proteomes" id="UP000002149">
    <property type="component" value="Chromosome 2"/>
</dbReference>
<keyword evidence="8" id="KW-0067">ATP-binding</keyword>
<evidence type="ECO:0000259" key="13">
    <source>
        <dbReference type="PROSITE" id="PS51194"/>
    </source>
</evidence>
<dbReference type="InterPro" id="IPR027417">
    <property type="entry name" value="P-loop_NTPase"/>
</dbReference>
<feature type="compositionally biased region" description="Polar residues" evidence="10">
    <location>
        <begin position="251"/>
        <end position="268"/>
    </location>
</feature>
<dbReference type="PANTHER" id="PTHR45626:SF16">
    <property type="entry name" value="ATP-DEPENDENT HELICASE ULS1"/>
    <property type="match status" value="1"/>
</dbReference>
<feature type="region of interest" description="Disordered" evidence="10">
    <location>
        <begin position="196"/>
        <end position="215"/>
    </location>
</feature>
<dbReference type="OrthoDB" id="423559at2759"/>
<feature type="region of interest" description="Disordered" evidence="10">
    <location>
        <begin position="127"/>
        <end position="184"/>
    </location>
</feature>
<dbReference type="SMART" id="SM00184">
    <property type="entry name" value="RING"/>
    <property type="match status" value="1"/>
</dbReference>
<feature type="domain" description="Helicase C-terminal" evidence="13">
    <location>
        <begin position="1210"/>
        <end position="1364"/>
    </location>
</feature>
<dbReference type="Gene3D" id="3.40.50.10810">
    <property type="entry name" value="Tandem AAA-ATPase domain"/>
    <property type="match status" value="1"/>
</dbReference>
<dbReference type="PaxDb" id="214684-Q5KMN8"/>
<keyword evidence="6" id="KW-0347">Helicase</keyword>
<dbReference type="InterPro" id="IPR001841">
    <property type="entry name" value="Znf_RING"/>
</dbReference>
<evidence type="ECO:0000256" key="7">
    <source>
        <dbReference type="ARBA" id="ARBA00022833"/>
    </source>
</evidence>
<organism evidence="14 15">
    <name type="scientific">Cryptococcus deneoformans (strain JEC21 / ATCC MYA-565)</name>
    <name type="common">Cryptococcus neoformans var. neoformans serotype D</name>
    <dbReference type="NCBI Taxonomy" id="214684"/>
    <lineage>
        <taxon>Eukaryota</taxon>
        <taxon>Fungi</taxon>
        <taxon>Dikarya</taxon>
        <taxon>Basidiomycota</taxon>
        <taxon>Agaricomycotina</taxon>
        <taxon>Tremellomycetes</taxon>
        <taxon>Tremellales</taxon>
        <taxon>Cryptococcaceae</taxon>
        <taxon>Cryptococcus</taxon>
        <taxon>Cryptococcus neoformans species complex</taxon>
    </lineage>
</organism>
<dbReference type="Pfam" id="PF00176">
    <property type="entry name" value="SNF2-rel_dom"/>
    <property type="match status" value="1"/>
</dbReference>